<gene>
    <name evidence="2" type="ORF">HYG82_07680</name>
</gene>
<feature type="transmembrane region" description="Helical" evidence="1">
    <location>
        <begin position="6"/>
        <end position="29"/>
    </location>
</feature>
<organism evidence="2 3">
    <name type="scientific">Natrinema halophilum</name>
    <dbReference type="NCBI Taxonomy" id="1699371"/>
    <lineage>
        <taxon>Archaea</taxon>
        <taxon>Methanobacteriati</taxon>
        <taxon>Methanobacteriota</taxon>
        <taxon>Stenosarchaea group</taxon>
        <taxon>Halobacteria</taxon>
        <taxon>Halobacteriales</taxon>
        <taxon>Natrialbaceae</taxon>
        <taxon>Natrinema</taxon>
    </lineage>
</organism>
<keyword evidence="1" id="KW-0812">Transmembrane</keyword>
<feature type="transmembrane region" description="Helical" evidence="1">
    <location>
        <begin position="74"/>
        <end position="95"/>
    </location>
</feature>
<sequence>MVMEPTLAIATVLSSLSILLLLGLTAVWIRNYRTFGSSMVLGLLAFGVVLLAENVLALYFFFSTNMLYAGDPFAQRMLLVLRFLQLSAIAFLAYVTMK</sequence>
<keyword evidence="1" id="KW-1133">Transmembrane helix</keyword>
<reference evidence="2 3" key="1">
    <citation type="submission" date="2020-07" db="EMBL/GenBank/DDBJ databases">
        <authorList>
            <person name="Cui H."/>
        </authorList>
    </citation>
    <scope>NUCLEOTIDE SEQUENCE [LARGE SCALE GENOMIC DNA]</scope>
    <source>
        <strain evidence="2 3">YPL8</strain>
    </source>
</reference>
<evidence type="ECO:0000313" key="3">
    <source>
        <dbReference type="Proteomes" id="UP000509241"/>
    </source>
</evidence>
<dbReference type="Pfam" id="PF26119">
    <property type="entry name" value="DUF8036"/>
    <property type="match status" value="1"/>
</dbReference>
<dbReference type="RefSeq" id="WP_179260471.1">
    <property type="nucleotide sequence ID" value="NZ_CP058601.1"/>
</dbReference>
<dbReference type="InterPro" id="IPR058349">
    <property type="entry name" value="DUF8036"/>
</dbReference>
<evidence type="ECO:0000313" key="2">
    <source>
        <dbReference type="EMBL" id="QLG48734.1"/>
    </source>
</evidence>
<name>A0A7D5GH16_9EURY</name>
<dbReference type="GeneID" id="56033161"/>
<dbReference type="Proteomes" id="UP000509241">
    <property type="component" value="Chromosome"/>
</dbReference>
<dbReference type="KEGG" id="haly:HYG82_07680"/>
<evidence type="ECO:0000256" key="1">
    <source>
        <dbReference type="SAM" id="Phobius"/>
    </source>
</evidence>
<proteinExistence type="predicted"/>
<dbReference type="OrthoDB" id="196860at2157"/>
<accession>A0A7D5GH16</accession>
<dbReference type="AlphaFoldDB" id="A0A7D5GH16"/>
<keyword evidence="1" id="KW-0472">Membrane</keyword>
<protein>
    <submittedName>
        <fullName evidence="2">Uncharacterized protein</fullName>
    </submittedName>
</protein>
<dbReference type="EMBL" id="CP058601">
    <property type="protein sequence ID" value="QLG48734.1"/>
    <property type="molecule type" value="Genomic_DNA"/>
</dbReference>
<feature type="transmembrane region" description="Helical" evidence="1">
    <location>
        <begin position="41"/>
        <end position="62"/>
    </location>
</feature>
<keyword evidence="3" id="KW-1185">Reference proteome</keyword>